<dbReference type="FunFam" id="1.10.418.10:FF:000077">
    <property type="entry name" value="Related to alpha-actinin"/>
    <property type="match status" value="1"/>
</dbReference>
<dbReference type="GO" id="GO:0016817">
    <property type="term" value="F:hydrolase activity, acting on acid anhydrides"/>
    <property type="evidence" value="ECO:0007669"/>
    <property type="project" value="InterPro"/>
</dbReference>
<dbReference type="CDD" id="cd18793">
    <property type="entry name" value="SF2_C_SNF"/>
    <property type="match status" value="1"/>
</dbReference>
<comment type="similarity">
    <text evidence="2">Belongs to the SNF2/RAD54 helicase family.</text>
</comment>
<dbReference type="InterPro" id="IPR001589">
    <property type="entry name" value="Actinin_actin-bd_CS"/>
</dbReference>
<dbReference type="Proteomes" id="UP000077115">
    <property type="component" value="Unassembled WGS sequence"/>
</dbReference>
<dbReference type="CDD" id="cd00051">
    <property type="entry name" value="EFh"/>
    <property type="match status" value="1"/>
</dbReference>
<dbReference type="eggNOG" id="KOG0390">
    <property type="taxonomic scope" value="Eukaryota"/>
</dbReference>
<evidence type="ECO:0000313" key="21">
    <source>
        <dbReference type="Proteomes" id="UP000077115"/>
    </source>
</evidence>
<evidence type="ECO:0000256" key="13">
    <source>
        <dbReference type="ARBA" id="ARBA00023204"/>
    </source>
</evidence>
<dbReference type="SUPFAM" id="SSF47473">
    <property type="entry name" value="EF-hand"/>
    <property type="match status" value="1"/>
</dbReference>
<dbReference type="InterPro" id="IPR000330">
    <property type="entry name" value="SNF2_N"/>
</dbReference>
<feature type="region of interest" description="Disordered" evidence="15">
    <location>
        <begin position="463"/>
        <end position="485"/>
    </location>
</feature>
<keyword evidence="11" id="KW-0238">DNA-binding</keyword>
<reference evidence="20 21" key="2">
    <citation type="submission" date="2016-05" db="EMBL/GenBank/DDBJ databases">
        <title>Lineage-specific infection strategies underlie the spectrum of fungal disease in amphibians.</title>
        <authorList>
            <person name="Cuomo C.A."/>
            <person name="Farrer R.A."/>
            <person name="James T."/>
            <person name="Longcore J."/>
            <person name="Birren B."/>
        </authorList>
    </citation>
    <scope>NUCLEOTIDE SEQUENCE [LARGE SCALE GENOMIC DNA]</scope>
    <source>
        <strain evidence="20 21">JEL423</strain>
    </source>
</reference>
<keyword evidence="6" id="KW-0547">Nucleotide-binding</keyword>
<dbReference type="FunFam" id="1.10.238.10:FF:000097">
    <property type="entry name" value="Alpha-actinin, sarcomeric (F-actin cross linking protein)"/>
    <property type="match status" value="1"/>
</dbReference>
<name>A0A177WQY6_BATDL</name>
<dbReference type="FunFam" id="3.40.50.300:FF:000332">
    <property type="entry name" value="DNA repair and recombination protein RAD54-like"/>
    <property type="match status" value="1"/>
</dbReference>
<dbReference type="Gene3D" id="1.20.58.60">
    <property type="match status" value="2"/>
</dbReference>
<evidence type="ECO:0000256" key="8">
    <source>
        <dbReference type="ARBA" id="ARBA00022801"/>
    </source>
</evidence>
<feature type="domain" description="Helicase C-terminal" evidence="19">
    <location>
        <begin position="531"/>
        <end position="684"/>
    </location>
</feature>
<dbReference type="PROSITE" id="PS51194">
    <property type="entry name" value="HELICASE_CTER"/>
    <property type="match status" value="1"/>
</dbReference>
<evidence type="ECO:0000256" key="11">
    <source>
        <dbReference type="ARBA" id="ARBA00023125"/>
    </source>
</evidence>
<dbReference type="GO" id="GO:0007131">
    <property type="term" value="P:reciprocal meiotic recombination"/>
    <property type="evidence" value="ECO:0007669"/>
    <property type="project" value="TreeGrafter"/>
</dbReference>
<dbReference type="PROSITE" id="PS00019">
    <property type="entry name" value="ACTININ_1"/>
    <property type="match status" value="1"/>
</dbReference>
<dbReference type="Pfam" id="PF08658">
    <property type="entry name" value="Rad54_N"/>
    <property type="match status" value="1"/>
</dbReference>
<evidence type="ECO:0000256" key="14">
    <source>
        <dbReference type="ARBA" id="ARBA00023242"/>
    </source>
</evidence>
<dbReference type="GO" id="GO:0015616">
    <property type="term" value="F:DNA translocase activity"/>
    <property type="evidence" value="ECO:0007669"/>
    <property type="project" value="TreeGrafter"/>
</dbReference>
<dbReference type="InterPro" id="IPR011992">
    <property type="entry name" value="EF-hand-dom_pair"/>
</dbReference>
<dbReference type="PANTHER" id="PTHR45629">
    <property type="entry name" value="SNF2/RAD54 FAMILY MEMBER"/>
    <property type="match status" value="1"/>
</dbReference>
<evidence type="ECO:0000259" key="17">
    <source>
        <dbReference type="PROSITE" id="PS50222"/>
    </source>
</evidence>
<evidence type="ECO:0000256" key="4">
    <source>
        <dbReference type="ARBA" id="ARBA00022553"/>
    </source>
</evidence>
<dbReference type="InterPro" id="IPR014837">
    <property type="entry name" value="EF-hand_Ca_insen"/>
</dbReference>
<dbReference type="STRING" id="403673.A0A177WQY6"/>
<dbReference type="Gene3D" id="1.10.238.10">
    <property type="entry name" value="EF-hand"/>
    <property type="match status" value="2"/>
</dbReference>
<dbReference type="GO" id="GO:0045003">
    <property type="term" value="P:double-strand break repair via synthesis-dependent strand annealing"/>
    <property type="evidence" value="ECO:0007669"/>
    <property type="project" value="TreeGrafter"/>
</dbReference>
<dbReference type="Gene3D" id="3.40.50.300">
    <property type="entry name" value="P-loop containing nucleotide triphosphate hydrolases"/>
    <property type="match status" value="1"/>
</dbReference>
<evidence type="ECO:0000313" key="20">
    <source>
        <dbReference type="EMBL" id="OAJ42236.1"/>
    </source>
</evidence>
<dbReference type="OrthoDB" id="413460at2759"/>
<dbReference type="PROSITE" id="PS51192">
    <property type="entry name" value="HELICASE_ATP_BIND_1"/>
    <property type="match status" value="1"/>
</dbReference>
<dbReference type="GO" id="GO:0005509">
    <property type="term" value="F:calcium ion binding"/>
    <property type="evidence" value="ECO:0007669"/>
    <property type="project" value="InterPro"/>
</dbReference>
<keyword evidence="9" id="KW-0347">Helicase</keyword>
<feature type="domain" description="Helicase ATP-binding" evidence="18">
    <location>
        <begin position="219"/>
        <end position="397"/>
    </location>
</feature>
<dbReference type="Pfam" id="PF00271">
    <property type="entry name" value="Helicase_C"/>
    <property type="match status" value="1"/>
</dbReference>
<dbReference type="EMBL" id="DS022307">
    <property type="protein sequence ID" value="OAJ42236.1"/>
    <property type="molecule type" value="Genomic_DNA"/>
</dbReference>
<comment type="similarity">
    <text evidence="3">Belongs to the alpha-actinin family.</text>
</comment>
<sequence length="1433" mass="161880">MEVDEGDVYMDNHEDCDDGDYSDENYSKATLASKRLRQLPSGNKLTTRSGQYDVDGASQRISVVSFGIKGTGASTVTFGLARRKKLYKGTKELGRLTTAPLPLRTIDQDAIQAMIVPTLAKSTKNFGSGVRSGTTLGVRRKTNILSGPLHDPTEPDAVILYEPKVILSEAAKLEALKSTAIGGKGPVGEVHVVVDPLLGRVLRPHQIEGVQFLYNCTTGEQVAGAFGCIMADEMGLGKTLQCIALLWTLLRQSPIPGKPWIEKAIIACPSSLVKNWANELKKWLGENRVRPYSCDNKGTKEQTTKDIEQFVAAKGRGVVNPVLIVSYETLRIYTPILVKTEIGLLLCDEGHRLKNGDSLTYTSLNQLKAKRRVILSGTPIQNDLTEYFSLLSFAIPDVLGSEADFRKKFELPILRGRDADASDKDRKTSEERLGELLTTANKFIIRQMQATIYRHFSKQEMNKLAAKERGEKPEKGGKKGGGSSSLQAITTLKKLVNHPILLNRDDMEDSWIPKEFSFKECQPEYSGKMYLLERMLCQMHAQSSDKIVLISNYTQTLDAIEKMCRVRKWQLCRLDGTMTIQKRQKLVDRFNDPTQPEFIFLLSSKAGGCGINLIGANRLILTDPDWNPANDAQALARVWRDGQTKVCFIYRFIATGTIEEKIFQRQAHKQSLSSCVVDEEQDVERHFSLEALRQLFQYNDQTMSDTHDAFKCKRCRGGKQMIKPPEGVINTGATAADTSTWNHYSGLELNKVYDHLLREQGLSTGVLTYVFQNKFESHLDAHFFPQKTSNSLASVIMSTSPSSAYSKASAEMVKDTARVMDRDWESIQKKTFTNWINSQLKQREIPPIVDLDTDLSNGENLIQLLEIIGDESLGRYTKNPKLRLQKIENMNTALSFIKKRGVMLTNIGSEDIVDSNPKLILGLIWTIILRFSISQISEEGLTAKEGLLLWCQRRTTPYAADFHIKDFTFSWQDGLSLCALIHRHRPDLINYWALDKKQKHANTQLAFDIAERHLGIPKLFAVEDIVDVIKPDERSVMTYVAQYFHAFSALDRFGVAGRRVGQLGQVLHQAWEMQNDYERRVCELIALVGAIQSTWGNANFSGYPDARRQLIEFETYKGTTKRGWITERRELDSLLGNIQTKLKTYNLRPYTPPAGYTLADIDRHWNQLVTAEATRKRAITHYIRESKDQLRQEYATLANSLQDSLNVISHQLASLQGDLEQQLDVTKTLLGQLEPVAQSLVQIKQLNDALVEANIDDNEYTIYTVEDLSFDYGLLTQSLNKKHAFIENQMVARTKTNFTPEQLEEYSETFKHFDKDNSNTLKLEEFKAALQSEGTTFADTEFEKTFLEVSQGTDEVSFEQFIEYMRNLSEDKTTPEQLLESFRTLAIDKPFVTEADLYKGAIPPAIVEYLKTVLSRKEEGYDFNSFVSGVFGN</sequence>
<evidence type="ECO:0000259" key="16">
    <source>
        <dbReference type="PROSITE" id="PS50021"/>
    </source>
</evidence>
<dbReference type="SMART" id="SM01184">
    <property type="entry name" value="efhand_Ca_insen"/>
    <property type="match status" value="1"/>
</dbReference>
<dbReference type="SUPFAM" id="SSF46966">
    <property type="entry name" value="Spectrin repeat"/>
    <property type="match status" value="2"/>
</dbReference>
<evidence type="ECO:0000259" key="18">
    <source>
        <dbReference type="PROSITE" id="PS51192"/>
    </source>
</evidence>
<accession>A0A177WQY6</accession>
<evidence type="ECO:0000259" key="19">
    <source>
        <dbReference type="PROSITE" id="PS51194"/>
    </source>
</evidence>
<dbReference type="InterPro" id="IPR036872">
    <property type="entry name" value="CH_dom_sf"/>
</dbReference>
<evidence type="ECO:0000256" key="10">
    <source>
        <dbReference type="ARBA" id="ARBA00022840"/>
    </source>
</evidence>
<evidence type="ECO:0000256" key="2">
    <source>
        <dbReference type="ARBA" id="ARBA00007025"/>
    </source>
</evidence>
<dbReference type="InterPro" id="IPR001650">
    <property type="entry name" value="Helicase_C-like"/>
</dbReference>
<evidence type="ECO:0000256" key="6">
    <source>
        <dbReference type="ARBA" id="ARBA00022741"/>
    </source>
</evidence>
<dbReference type="SMART" id="SM00487">
    <property type="entry name" value="DEXDc"/>
    <property type="match status" value="1"/>
</dbReference>
<feature type="domain" description="Calponin-homology (CH)" evidence="16">
    <location>
        <begin position="941"/>
        <end position="1048"/>
    </location>
</feature>
<keyword evidence="12" id="KW-0009">Actin-binding</keyword>
<dbReference type="SMART" id="SM00054">
    <property type="entry name" value="EFh"/>
    <property type="match status" value="1"/>
</dbReference>
<dbReference type="SMART" id="SM00033">
    <property type="entry name" value="CH"/>
    <property type="match status" value="2"/>
</dbReference>
<dbReference type="PROSITE" id="PS00020">
    <property type="entry name" value="ACTININ_2"/>
    <property type="match status" value="1"/>
</dbReference>
<dbReference type="InterPro" id="IPR038718">
    <property type="entry name" value="SNF2-like_sf"/>
</dbReference>
<dbReference type="GO" id="GO:0005634">
    <property type="term" value="C:nucleus"/>
    <property type="evidence" value="ECO:0007669"/>
    <property type="project" value="UniProtKB-SubCell"/>
</dbReference>
<dbReference type="GO" id="GO:0005524">
    <property type="term" value="F:ATP binding"/>
    <property type="evidence" value="ECO:0007669"/>
    <property type="project" value="UniProtKB-KW"/>
</dbReference>
<dbReference type="Gene3D" id="3.40.50.10810">
    <property type="entry name" value="Tandem AAA-ATPase domain"/>
    <property type="match status" value="1"/>
</dbReference>
<dbReference type="SUPFAM" id="SSF47576">
    <property type="entry name" value="Calponin-homology domain, CH-domain"/>
    <property type="match status" value="1"/>
</dbReference>
<keyword evidence="8" id="KW-0378">Hydrolase</keyword>
<evidence type="ECO:0000256" key="5">
    <source>
        <dbReference type="ARBA" id="ARBA00022737"/>
    </source>
</evidence>
<dbReference type="GO" id="GO:0003677">
    <property type="term" value="F:DNA binding"/>
    <property type="evidence" value="ECO:0007669"/>
    <property type="project" value="UniProtKB-KW"/>
</dbReference>
<dbReference type="Gene3D" id="1.10.418.10">
    <property type="entry name" value="Calponin-like domain"/>
    <property type="match status" value="2"/>
</dbReference>
<feature type="compositionally biased region" description="Basic and acidic residues" evidence="15">
    <location>
        <begin position="463"/>
        <end position="477"/>
    </location>
</feature>
<evidence type="ECO:0000256" key="7">
    <source>
        <dbReference type="ARBA" id="ARBA00022763"/>
    </source>
</evidence>
<dbReference type="GO" id="GO:0003779">
    <property type="term" value="F:actin binding"/>
    <property type="evidence" value="ECO:0007669"/>
    <property type="project" value="UniProtKB-KW"/>
</dbReference>
<dbReference type="InterPro" id="IPR013967">
    <property type="entry name" value="Rad54_N"/>
</dbReference>
<dbReference type="InterPro" id="IPR002048">
    <property type="entry name" value="EF_hand_dom"/>
</dbReference>
<dbReference type="InterPro" id="IPR001715">
    <property type="entry name" value="CH_dom"/>
</dbReference>
<gene>
    <name evidence="20" type="ORF">BDEG_25716</name>
</gene>
<evidence type="ECO:0000256" key="15">
    <source>
        <dbReference type="SAM" id="MobiDB-lite"/>
    </source>
</evidence>
<dbReference type="FunFam" id="1.10.418.10:FF:000001">
    <property type="entry name" value="Actinin alpha 1"/>
    <property type="match status" value="1"/>
</dbReference>
<evidence type="ECO:0000256" key="9">
    <source>
        <dbReference type="ARBA" id="ARBA00022806"/>
    </source>
</evidence>
<feature type="domain" description="EF-hand" evidence="17">
    <location>
        <begin position="1301"/>
        <end position="1336"/>
    </location>
</feature>
<keyword evidence="7" id="KW-0227">DNA damage</keyword>
<dbReference type="Pfam" id="PF00176">
    <property type="entry name" value="SNF2-rel_dom"/>
    <property type="match status" value="1"/>
</dbReference>
<dbReference type="Pfam" id="PF00307">
    <property type="entry name" value="CH"/>
    <property type="match status" value="2"/>
</dbReference>
<protein>
    <submittedName>
        <fullName evidence="20">Uncharacterized protein</fullName>
    </submittedName>
</protein>
<dbReference type="InterPro" id="IPR014001">
    <property type="entry name" value="Helicase_ATP-bd"/>
</dbReference>
<dbReference type="InterPro" id="IPR027417">
    <property type="entry name" value="P-loop_NTPase"/>
</dbReference>
<dbReference type="PANTHER" id="PTHR45629:SF7">
    <property type="entry name" value="DNA EXCISION REPAIR PROTEIN ERCC-6-RELATED"/>
    <property type="match status" value="1"/>
</dbReference>
<keyword evidence="5" id="KW-0677">Repeat</keyword>
<keyword evidence="10" id="KW-0067">ATP-binding</keyword>
<dbReference type="FunFam" id="3.40.50.10810:FF:000010">
    <property type="entry name" value="DNA repair and recombination protein RAD54-like"/>
    <property type="match status" value="1"/>
</dbReference>
<dbReference type="SUPFAM" id="SSF52540">
    <property type="entry name" value="P-loop containing nucleoside triphosphate hydrolases"/>
    <property type="match status" value="2"/>
</dbReference>
<dbReference type="PROSITE" id="PS50021">
    <property type="entry name" value="CH"/>
    <property type="match status" value="2"/>
</dbReference>
<keyword evidence="4" id="KW-0597">Phosphoprotein</keyword>
<feature type="region of interest" description="Disordered" evidence="15">
    <location>
        <begin position="1"/>
        <end position="22"/>
    </location>
</feature>
<evidence type="ECO:0000256" key="3">
    <source>
        <dbReference type="ARBA" id="ARBA00010255"/>
    </source>
</evidence>
<proteinExistence type="inferred from homology"/>
<keyword evidence="13" id="KW-0234">DNA repair</keyword>
<reference evidence="20 21" key="1">
    <citation type="submission" date="2006-10" db="EMBL/GenBank/DDBJ databases">
        <title>The Genome Sequence of Batrachochytrium dendrobatidis JEL423.</title>
        <authorList>
            <consortium name="The Broad Institute Genome Sequencing Platform"/>
            <person name="Birren B."/>
            <person name="Lander E."/>
            <person name="Galagan J."/>
            <person name="Cuomo C."/>
            <person name="Devon K."/>
            <person name="Jaffe D."/>
            <person name="Butler J."/>
            <person name="Alvarez P."/>
            <person name="Gnerre S."/>
            <person name="Grabherr M."/>
            <person name="Kleber M."/>
            <person name="Mauceli E."/>
            <person name="Brockman W."/>
            <person name="Young S."/>
            <person name="LaButti K."/>
            <person name="Sykes S."/>
            <person name="DeCaprio D."/>
            <person name="Crawford M."/>
            <person name="Koehrsen M."/>
            <person name="Engels R."/>
            <person name="Montgomery P."/>
            <person name="Pearson M."/>
            <person name="Howarth C."/>
            <person name="Larson L."/>
            <person name="White J."/>
            <person name="O'Leary S."/>
            <person name="Kodira C."/>
            <person name="Zeng Q."/>
            <person name="Yandava C."/>
            <person name="Alvarado L."/>
            <person name="Longcore J."/>
            <person name="James T."/>
        </authorList>
    </citation>
    <scope>NUCLEOTIDE SEQUENCE [LARGE SCALE GENOMIC DNA]</scope>
    <source>
        <strain evidence="20 21">JEL423</strain>
    </source>
</reference>
<evidence type="ECO:0000256" key="12">
    <source>
        <dbReference type="ARBA" id="ARBA00023203"/>
    </source>
</evidence>
<evidence type="ECO:0000256" key="1">
    <source>
        <dbReference type="ARBA" id="ARBA00004123"/>
    </source>
</evidence>
<dbReference type="Gene3D" id="1.20.120.850">
    <property type="entry name" value="SWI2/SNF2 ATPases, N-terminal domain"/>
    <property type="match status" value="1"/>
</dbReference>
<keyword evidence="14" id="KW-0539">Nucleus</keyword>
<dbReference type="SMART" id="SM00490">
    <property type="entry name" value="HELICc"/>
    <property type="match status" value="1"/>
</dbReference>
<comment type="subcellular location">
    <subcellularLocation>
        <location evidence="1">Nucleus</location>
    </subcellularLocation>
</comment>
<dbReference type="InterPro" id="IPR050496">
    <property type="entry name" value="SNF2_RAD54_helicase_repair"/>
</dbReference>
<organism evidence="20 21">
    <name type="scientific">Batrachochytrium dendrobatidis (strain JEL423)</name>
    <dbReference type="NCBI Taxonomy" id="403673"/>
    <lineage>
        <taxon>Eukaryota</taxon>
        <taxon>Fungi</taxon>
        <taxon>Fungi incertae sedis</taxon>
        <taxon>Chytridiomycota</taxon>
        <taxon>Chytridiomycota incertae sedis</taxon>
        <taxon>Chytridiomycetes</taxon>
        <taxon>Rhizophydiales</taxon>
        <taxon>Rhizophydiales incertae sedis</taxon>
        <taxon>Batrachochytrium</taxon>
    </lineage>
</organism>
<feature type="domain" description="Calponin-homology (CH)" evidence="16">
    <location>
        <begin position="826"/>
        <end position="932"/>
    </location>
</feature>
<dbReference type="InterPro" id="IPR049730">
    <property type="entry name" value="SNF2/RAD54-like_C"/>
</dbReference>
<dbReference type="PROSITE" id="PS50222">
    <property type="entry name" value="EF_HAND_2"/>
    <property type="match status" value="1"/>
</dbReference>
<dbReference type="GO" id="GO:0004386">
    <property type="term" value="F:helicase activity"/>
    <property type="evidence" value="ECO:0007669"/>
    <property type="project" value="UniProtKB-KW"/>
</dbReference>
<dbReference type="VEuPathDB" id="FungiDB:BDEG_25716"/>
<dbReference type="Pfam" id="PF08726">
    <property type="entry name" value="EFhand_Ca_insen"/>
    <property type="match status" value="1"/>
</dbReference>